<dbReference type="InterPro" id="IPR037523">
    <property type="entry name" value="VOC_core"/>
</dbReference>
<dbReference type="PROSITE" id="PS51819">
    <property type="entry name" value="VOC"/>
    <property type="match status" value="1"/>
</dbReference>
<dbReference type="Gene3D" id="3.10.180.10">
    <property type="entry name" value="2,3-Dihydroxybiphenyl 1,2-Dioxygenase, domain 1"/>
    <property type="match status" value="1"/>
</dbReference>
<dbReference type="EMBL" id="JAGDEL010000003">
    <property type="protein sequence ID" value="MBO1511238.1"/>
    <property type="molecule type" value="Genomic_DNA"/>
</dbReference>
<accession>A0ABS3N001</accession>
<evidence type="ECO:0000313" key="2">
    <source>
        <dbReference type="EMBL" id="MBO1511238.1"/>
    </source>
</evidence>
<organism evidence="2 3">
    <name type="scientific">Metabacillus bambusae</name>
    <dbReference type="NCBI Taxonomy" id="2795218"/>
    <lineage>
        <taxon>Bacteria</taxon>
        <taxon>Bacillati</taxon>
        <taxon>Bacillota</taxon>
        <taxon>Bacilli</taxon>
        <taxon>Bacillales</taxon>
        <taxon>Bacillaceae</taxon>
        <taxon>Metabacillus</taxon>
    </lineage>
</organism>
<dbReference type="InterPro" id="IPR029068">
    <property type="entry name" value="Glyas_Bleomycin-R_OHBP_Dase"/>
</dbReference>
<proteinExistence type="predicted"/>
<gene>
    <name evidence="2" type="ORF">I7822_06065</name>
</gene>
<evidence type="ECO:0000259" key="1">
    <source>
        <dbReference type="PROSITE" id="PS51819"/>
    </source>
</evidence>
<sequence>MLRAGLFNCYVELNAIIFRRFTHLFKPIENRIDTIFIHVSDLERSIKWYSDLLGLEVREGKHTGPVYTLNMGDGRPGITLDNHCFEEDYKFIPSNQPLFNLSASDINEAFKHVTEMGAEITSEIITHPDLAEFSFKDPDGNIIMVCTCFS</sequence>
<evidence type="ECO:0000313" key="3">
    <source>
        <dbReference type="Proteomes" id="UP000663981"/>
    </source>
</evidence>
<protein>
    <submittedName>
        <fullName evidence="2">VOC family protein</fullName>
    </submittedName>
</protein>
<dbReference type="SUPFAM" id="SSF54593">
    <property type="entry name" value="Glyoxalase/Bleomycin resistance protein/Dihydroxybiphenyl dioxygenase"/>
    <property type="match status" value="1"/>
</dbReference>
<feature type="domain" description="VOC" evidence="1">
    <location>
        <begin position="31"/>
        <end position="148"/>
    </location>
</feature>
<keyword evidence="3" id="KW-1185">Reference proteome</keyword>
<dbReference type="Proteomes" id="UP000663981">
    <property type="component" value="Unassembled WGS sequence"/>
</dbReference>
<dbReference type="InterPro" id="IPR004360">
    <property type="entry name" value="Glyas_Fos-R_dOase_dom"/>
</dbReference>
<name>A0ABS3N001_9BACI</name>
<comment type="caution">
    <text evidence="2">The sequence shown here is derived from an EMBL/GenBank/DDBJ whole genome shotgun (WGS) entry which is preliminary data.</text>
</comment>
<dbReference type="Pfam" id="PF00903">
    <property type="entry name" value="Glyoxalase"/>
    <property type="match status" value="1"/>
</dbReference>
<reference evidence="2 3" key="1">
    <citation type="submission" date="2021-03" db="EMBL/GenBank/DDBJ databases">
        <title>Whole genome sequence of Metabacillus bambusae BG109.</title>
        <authorList>
            <person name="Jeong J.W."/>
        </authorList>
    </citation>
    <scope>NUCLEOTIDE SEQUENCE [LARGE SCALE GENOMIC DNA]</scope>
    <source>
        <strain evidence="2 3">BG109</strain>
    </source>
</reference>